<organism evidence="2 3">
    <name type="scientific">Marinobacter xiaoshiensis</name>
    <dbReference type="NCBI Taxonomy" id="3073652"/>
    <lineage>
        <taxon>Bacteria</taxon>
        <taxon>Pseudomonadati</taxon>
        <taxon>Pseudomonadota</taxon>
        <taxon>Gammaproteobacteria</taxon>
        <taxon>Pseudomonadales</taxon>
        <taxon>Marinobacteraceae</taxon>
        <taxon>Marinobacter</taxon>
    </lineage>
</organism>
<name>A0ABU2HHG8_9GAMM</name>
<evidence type="ECO:0000256" key="1">
    <source>
        <dbReference type="SAM" id="SignalP"/>
    </source>
</evidence>
<accession>A0ABU2HHG8</accession>
<evidence type="ECO:0000313" key="3">
    <source>
        <dbReference type="Proteomes" id="UP001267407"/>
    </source>
</evidence>
<comment type="caution">
    <text evidence="2">The sequence shown here is derived from an EMBL/GenBank/DDBJ whole genome shotgun (WGS) entry which is preliminary data.</text>
</comment>
<protein>
    <submittedName>
        <fullName evidence="2">Uncharacterized protein</fullName>
    </submittedName>
</protein>
<evidence type="ECO:0000313" key="2">
    <source>
        <dbReference type="EMBL" id="MDS1310518.1"/>
    </source>
</evidence>
<dbReference type="Proteomes" id="UP001267407">
    <property type="component" value="Unassembled WGS sequence"/>
</dbReference>
<dbReference type="RefSeq" id="WP_310966296.1">
    <property type="nucleotide sequence ID" value="NZ_JAVMBO010000014.1"/>
</dbReference>
<reference evidence="2" key="1">
    <citation type="submission" date="2023-09" db="EMBL/GenBank/DDBJ databases">
        <title>Marinobacter sediminicola sp. nov. and Marinobacter maritimum sp. nov., isolated from marine sediment.</title>
        <authorList>
            <person name="An J."/>
        </authorList>
    </citation>
    <scope>NUCLEOTIDE SEQUENCE</scope>
    <source>
        <strain evidence="2">F60267</strain>
    </source>
</reference>
<gene>
    <name evidence="2" type="ORF">RKA07_10505</name>
</gene>
<keyword evidence="3" id="KW-1185">Reference proteome</keyword>
<dbReference type="EMBL" id="JAVMBO010000014">
    <property type="protein sequence ID" value="MDS1310518.1"/>
    <property type="molecule type" value="Genomic_DNA"/>
</dbReference>
<proteinExistence type="predicted"/>
<keyword evidence="1" id="KW-0732">Signal</keyword>
<feature type="signal peptide" evidence="1">
    <location>
        <begin position="1"/>
        <end position="23"/>
    </location>
</feature>
<feature type="chain" id="PRO_5047415125" evidence="1">
    <location>
        <begin position="24"/>
        <end position="250"/>
    </location>
</feature>
<sequence>MTRTGTTVAAAIVLAALAAPASAGLFEFTGEAESSTGEALYEERHRIEGSCKAGVFQPLEHRVVYIRRAESNRHPFAEKRLDYRSSLLRPVVKYQQPDFKESLEITYPASDSAAIVWQQPGGEIKQSNLGGSNDLVVDAGFDNLVRQNWHKLTNGESVKFRFLAPTRGTDYAFILEPAQNLSIEADHLVQIRPESLVLKFLVDPIVLGYNNKGALTAYSGLTNVRENADQNHTATIHYEVNNYPECDLIP</sequence>